<dbReference type="AlphaFoldDB" id="Q0FVX6"/>
<keyword evidence="3" id="KW-1185">Reference proteome</keyword>
<organism evidence="2 3">
    <name type="scientific">Salipiger bermudensis (strain DSM 26914 / JCM 13377 / KCTC 12554 / HTCC2601)</name>
    <name type="common">Pelagibaca bermudensis</name>
    <dbReference type="NCBI Taxonomy" id="314265"/>
    <lineage>
        <taxon>Bacteria</taxon>
        <taxon>Pseudomonadati</taxon>
        <taxon>Pseudomonadota</taxon>
        <taxon>Alphaproteobacteria</taxon>
        <taxon>Rhodobacterales</taxon>
        <taxon>Roseobacteraceae</taxon>
        <taxon>Salipiger</taxon>
    </lineage>
</organism>
<feature type="region of interest" description="Disordered" evidence="1">
    <location>
        <begin position="1"/>
        <end position="23"/>
    </location>
</feature>
<sequence>MFARQRRLLSVGQRQQREHPRLPPEIGELVAAEALLLGPHQRSTHLRHARTHLVQLAEPERLQLRVLQDRAHHRWPVIRGMGGTRADDGRHRPVHPCPVAAAGLHEERPGAVAVDAEGLRQRDAEDALVEALGDAAGHGAIGLEAAGKAEIGQIEPRHEATRLERVEQRLDLFGRHVGTGRVVAHALHQENIPGPGRLKAVEHLLEGDLAPERIVVGHVGEARPGGAEDRNVVAVGRALHPDRGPGRHLCQQIRHHPQRHRTACGLRRDPALVKPRPHQRVAQHGAVLGIACQREIGLAGLRLDQPPLRLLDRLHHRGLAGGVLIDPHRQVELVAARILRKVLGPDHDGVDGVVPDRLEHLSLSSRRPLRAALFPAGAASPARRHRI</sequence>
<evidence type="ECO:0000313" key="2">
    <source>
        <dbReference type="EMBL" id="EAU48776.1"/>
    </source>
</evidence>
<protein>
    <submittedName>
        <fullName evidence="2">WbpN</fullName>
    </submittedName>
</protein>
<evidence type="ECO:0000256" key="1">
    <source>
        <dbReference type="SAM" id="MobiDB-lite"/>
    </source>
</evidence>
<reference evidence="2 3" key="1">
    <citation type="journal article" date="2010" name="J. Bacteriol.">
        <title>Genome sequences of Pelagibaca bermudensis HTCC2601T and Maritimibacter alkaliphilus HTCC2654T, the type strains of two marine Roseobacter genera.</title>
        <authorList>
            <person name="Thrash J.C."/>
            <person name="Cho J.C."/>
            <person name="Ferriera S."/>
            <person name="Johnson J."/>
            <person name="Vergin K.L."/>
            <person name="Giovannoni S.J."/>
        </authorList>
    </citation>
    <scope>NUCLEOTIDE SEQUENCE [LARGE SCALE GENOMIC DNA]</scope>
    <source>
        <strain evidence="3">DSM 26914 / JCM 13377 / KCTC 12554 / HTCC2601</strain>
    </source>
</reference>
<proteinExistence type="predicted"/>
<dbReference type="Proteomes" id="UP000006230">
    <property type="component" value="Unassembled WGS sequence"/>
</dbReference>
<name>Q0FVX6_SALBH</name>
<accession>Q0FVX6</accession>
<dbReference type="HOGENOM" id="CLU_713404_0_0_5"/>
<evidence type="ECO:0000313" key="3">
    <source>
        <dbReference type="Proteomes" id="UP000006230"/>
    </source>
</evidence>
<comment type="caution">
    <text evidence="2">The sequence shown here is derived from an EMBL/GenBank/DDBJ whole genome shotgun (WGS) entry which is preliminary data.</text>
</comment>
<gene>
    <name evidence="2" type="ORF">R2601_04348</name>
</gene>
<dbReference type="EMBL" id="AATQ01000001">
    <property type="protein sequence ID" value="EAU48776.1"/>
    <property type="molecule type" value="Genomic_DNA"/>
</dbReference>